<organism evidence="3 4">
    <name type="scientific">Candidatus Kutchimonas denitrificans</name>
    <dbReference type="NCBI Taxonomy" id="3056748"/>
    <lineage>
        <taxon>Bacteria</taxon>
        <taxon>Pseudomonadati</taxon>
        <taxon>Gemmatimonadota</taxon>
        <taxon>Gemmatimonadia</taxon>
        <taxon>Candidatus Palauibacterales</taxon>
        <taxon>Candidatus Palauibacteraceae</taxon>
        <taxon>Candidatus Kutchimonas</taxon>
    </lineage>
</organism>
<proteinExistence type="predicted"/>
<dbReference type="AlphaFoldDB" id="A0AAE5CCP3"/>
<evidence type="ECO:0000313" key="3">
    <source>
        <dbReference type="EMBL" id="NIR75930.1"/>
    </source>
</evidence>
<feature type="transmembrane region" description="Helical" evidence="1">
    <location>
        <begin position="99"/>
        <end position="118"/>
    </location>
</feature>
<dbReference type="EMBL" id="JAACAK010000108">
    <property type="protein sequence ID" value="NIR75930.1"/>
    <property type="molecule type" value="Genomic_DNA"/>
</dbReference>
<evidence type="ECO:0008006" key="5">
    <source>
        <dbReference type="Google" id="ProtNLM"/>
    </source>
</evidence>
<reference evidence="3 4" key="1">
    <citation type="submission" date="2020-01" db="EMBL/GenBank/DDBJ databases">
        <title>Genomes assembled from Gulf of Kutch pelagic sediment metagenomes.</title>
        <authorList>
            <person name="Chandrashekar M."/>
            <person name="Mahajan M.S."/>
            <person name="Dave K.J."/>
            <person name="Vatsa P."/>
            <person name="Nathani N.M."/>
        </authorList>
    </citation>
    <scope>NUCLEOTIDE SEQUENCE [LARGE SCALE GENOMIC DNA]</scope>
    <source>
        <strain evidence="3">KS3-K002</strain>
    </source>
</reference>
<evidence type="ECO:0000256" key="1">
    <source>
        <dbReference type="SAM" id="Phobius"/>
    </source>
</evidence>
<feature type="signal peptide" evidence="2">
    <location>
        <begin position="1"/>
        <end position="25"/>
    </location>
</feature>
<feature type="transmembrane region" description="Helical" evidence="1">
    <location>
        <begin position="125"/>
        <end position="145"/>
    </location>
</feature>
<protein>
    <recommendedName>
        <fullName evidence="5">Glycine zipper domain-containing protein</fullName>
    </recommendedName>
</protein>
<keyword evidence="1" id="KW-1133">Transmembrane helix</keyword>
<keyword evidence="1" id="KW-0472">Membrane</keyword>
<comment type="caution">
    <text evidence="3">The sequence shown here is derived from an EMBL/GenBank/DDBJ whole genome shotgun (WGS) entry which is preliminary data.</text>
</comment>
<accession>A0AAE5CCP3</accession>
<gene>
    <name evidence="3" type="ORF">GWO12_12610</name>
</gene>
<keyword evidence="2" id="KW-0732">Signal</keyword>
<evidence type="ECO:0000313" key="4">
    <source>
        <dbReference type="Proteomes" id="UP000702544"/>
    </source>
</evidence>
<dbReference type="Proteomes" id="UP000702544">
    <property type="component" value="Unassembled WGS sequence"/>
</dbReference>
<name>A0AAE5CCP3_9BACT</name>
<evidence type="ECO:0000256" key="2">
    <source>
        <dbReference type="SAM" id="SignalP"/>
    </source>
</evidence>
<sequence>MCSRPAILIAMISAVAVSGVPIAHAQTAARLGSLDSVAERSWLSASVVQPESQDQGSVFRPLLFGALFGAGGFLAGALVGDAVDDECDNSTDYCIPTGVVLGAATGGTFGLALGVHVGNRSRGNMALDSLAAAAVWGLGITVAIVSDDDTARAITLAAIPIVQLGVTVGVERASGR</sequence>
<keyword evidence="1" id="KW-0812">Transmembrane</keyword>
<feature type="chain" id="PRO_5042119402" description="Glycine zipper domain-containing protein" evidence="2">
    <location>
        <begin position="26"/>
        <end position="176"/>
    </location>
</feature>